<dbReference type="AlphaFoldDB" id="A0A812UYH0"/>
<dbReference type="Proteomes" id="UP000604046">
    <property type="component" value="Unassembled WGS sequence"/>
</dbReference>
<protein>
    <submittedName>
        <fullName evidence="3">PUB12 protein</fullName>
    </submittedName>
</protein>
<name>A0A812UYH0_9DINO</name>
<reference evidence="3" key="1">
    <citation type="submission" date="2021-02" db="EMBL/GenBank/DDBJ databases">
        <authorList>
            <person name="Dougan E. K."/>
            <person name="Rhodes N."/>
            <person name="Thang M."/>
            <person name="Chan C."/>
        </authorList>
    </citation>
    <scope>NUCLEOTIDE SEQUENCE</scope>
</reference>
<evidence type="ECO:0000313" key="4">
    <source>
        <dbReference type="Proteomes" id="UP000604046"/>
    </source>
</evidence>
<dbReference type="OrthoDB" id="447675at2759"/>
<keyword evidence="4" id="KW-1185">Reference proteome</keyword>
<gene>
    <name evidence="3" type="primary">PUB12</name>
    <name evidence="3" type="ORF">SNAT2548_LOCUS33459</name>
</gene>
<keyword evidence="1" id="KW-0732">Signal</keyword>
<dbReference type="EMBL" id="CAJNDS010002757">
    <property type="protein sequence ID" value="CAE7586940.1"/>
    <property type="molecule type" value="Genomic_DNA"/>
</dbReference>
<keyword evidence="2" id="KW-1133">Transmembrane helix</keyword>
<accession>A0A812UYH0</accession>
<sequence>MSSLRGEYGFLTVYDGLSEEEAEARVAIMATSFGIREWQFYDAVEGYSTPPALGKETWKNLAFFRPVQRHILAAYVRAIRALGGRSWLYVQAMATDPGDTLLQMDAPMLGQHKVDGRPLLDVVPPTSSWAKRIAPRWAAFAAELGFSGIHWDTLGDFGRASEHGADMYGFLESARPIVEAAGLDQTANFVDGFGWDARLPTSGLIAFPYWEVWTVPAVSSRFFHEACPASTGGCVFVCYPGKDSVHTGQSQNRGFHGHRPMELLLDRWTLAKCTNNTYLAVGDGDKHIQTEYFPFTRQLEDDEIHQIQAVLGAKPSGCEALLSIYAPSLPPPPWPAWWPWLFLLLLLPLPCLGRWLWRRLPRKSQKQLPQAPPQDPGQVELASLWGTALARSSNREAAAQKQGEEDACAG</sequence>
<dbReference type="Pfam" id="PF13199">
    <property type="entry name" value="Glyco_hydro_66"/>
    <property type="match status" value="1"/>
</dbReference>
<organism evidence="3 4">
    <name type="scientific">Symbiodinium natans</name>
    <dbReference type="NCBI Taxonomy" id="878477"/>
    <lineage>
        <taxon>Eukaryota</taxon>
        <taxon>Sar</taxon>
        <taxon>Alveolata</taxon>
        <taxon>Dinophyceae</taxon>
        <taxon>Suessiales</taxon>
        <taxon>Symbiodiniaceae</taxon>
        <taxon>Symbiodinium</taxon>
    </lineage>
</organism>
<keyword evidence="2" id="KW-0812">Transmembrane</keyword>
<dbReference type="Gene3D" id="3.20.20.80">
    <property type="entry name" value="Glycosidases"/>
    <property type="match status" value="1"/>
</dbReference>
<proteinExistence type="predicted"/>
<evidence type="ECO:0000256" key="2">
    <source>
        <dbReference type="SAM" id="Phobius"/>
    </source>
</evidence>
<dbReference type="InterPro" id="IPR025092">
    <property type="entry name" value="Glyco_hydro_66"/>
</dbReference>
<feature type="transmembrane region" description="Helical" evidence="2">
    <location>
        <begin position="337"/>
        <end position="357"/>
    </location>
</feature>
<comment type="caution">
    <text evidence="3">The sequence shown here is derived from an EMBL/GenBank/DDBJ whole genome shotgun (WGS) entry which is preliminary data.</text>
</comment>
<keyword evidence="2" id="KW-0472">Membrane</keyword>
<evidence type="ECO:0000313" key="3">
    <source>
        <dbReference type="EMBL" id="CAE7586940.1"/>
    </source>
</evidence>
<evidence type="ECO:0000256" key="1">
    <source>
        <dbReference type="ARBA" id="ARBA00022729"/>
    </source>
</evidence>